<dbReference type="Proteomes" id="UP000695562">
    <property type="component" value="Unassembled WGS sequence"/>
</dbReference>
<dbReference type="InterPro" id="IPR007135">
    <property type="entry name" value="Atg3/Atg10"/>
</dbReference>
<evidence type="ECO:0000256" key="2">
    <source>
        <dbReference type="ARBA" id="ARBA00021099"/>
    </source>
</evidence>
<comment type="similarity">
    <text evidence="1">Belongs to the ATG10 family.</text>
</comment>
<evidence type="ECO:0000256" key="7">
    <source>
        <dbReference type="SAM" id="Phobius"/>
    </source>
</evidence>
<protein>
    <recommendedName>
        <fullName evidence="2">Ubiquitin-like-conjugating enzyme ATG10</fullName>
    </recommendedName>
    <alternativeName>
        <fullName evidence="6">Autophagy-related protein 10</fullName>
    </alternativeName>
</protein>
<dbReference type="OrthoDB" id="4089664at2759"/>
<evidence type="ECO:0000256" key="1">
    <source>
        <dbReference type="ARBA" id="ARBA00005696"/>
    </source>
</evidence>
<evidence type="ECO:0000313" key="8">
    <source>
        <dbReference type="EMBL" id="KAF2070489.1"/>
    </source>
</evidence>
<reference evidence="8" key="1">
    <citation type="submission" date="2020-01" db="EMBL/GenBank/DDBJ databases">
        <title>Development of genomics and gene disruption for Polysphondylium violaceum indicates a role for the polyketide synthase stlB in stalk morphogenesis.</title>
        <authorList>
            <person name="Narita B."/>
            <person name="Kawabe Y."/>
            <person name="Kin K."/>
            <person name="Saito T."/>
            <person name="Gibbs R."/>
            <person name="Kuspa A."/>
            <person name="Muzny D."/>
            <person name="Queller D."/>
            <person name="Richards S."/>
            <person name="Strassman J."/>
            <person name="Sucgang R."/>
            <person name="Worley K."/>
            <person name="Schaap P."/>
        </authorList>
    </citation>
    <scope>NUCLEOTIDE SEQUENCE</scope>
    <source>
        <strain evidence="8">QSvi11</strain>
    </source>
</reference>
<keyword evidence="5" id="KW-0072">Autophagy</keyword>
<name>A0A8J4PQS0_9MYCE</name>
<keyword evidence="3" id="KW-0808">Transferase</keyword>
<evidence type="ECO:0000313" key="9">
    <source>
        <dbReference type="Proteomes" id="UP000695562"/>
    </source>
</evidence>
<dbReference type="Pfam" id="PF03987">
    <property type="entry name" value="Autophagy_act_C"/>
    <property type="match status" value="1"/>
</dbReference>
<sequence length="231" mass="26879">MTSFQEFKNQALSLINGWNEWCWVTHRQRVDEDGYLVLKLYKNKANCILTSTTSSSIRNDDNQIEDNDIDMSIVDSSVNSNNNNNNNSVDQDTDIHIYEYHVIFSRSYQVPVLYLNVYKKDSTVLSWSDIWNTLPLSKYDSSSHNIVPYFSQVEHPILGIPFYQLHPCETPNLMKQILSVSKEEHDDEDNNNNNDTIENLQQYFLSSWLSIVSPLVGINIPLHFLKYMSNK</sequence>
<keyword evidence="4" id="KW-0833">Ubl conjugation pathway</keyword>
<evidence type="ECO:0000256" key="4">
    <source>
        <dbReference type="ARBA" id="ARBA00022786"/>
    </source>
</evidence>
<evidence type="ECO:0000256" key="5">
    <source>
        <dbReference type="ARBA" id="ARBA00023006"/>
    </source>
</evidence>
<keyword evidence="7" id="KW-1133">Transmembrane helix</keyword>
<feature type="transmembrane region" description="Helical" evidence="7">
    <location>
        <begin position="203"/>
        <end position="225"/>
    </location>
</feature>
<dbReference type="Gene3D" id="3.30.1460.50">
    <property type="match status" value="1"/>
</dbReference>
<keyword evidence="7" id="KW-0472">Membrane</keyword>
<gene>
    <name evidence="8" type="ORF">CYY_008187</name>
</gene>
<dbReference type="GO" id="GO:0032446">
    <property type="term" value="P:protein modification by small protein conjugation"/>
    <property type="evidence" value="ECO:0007669"/>
    <property type="project" value="TreeGrafter"/>
</dbReference>
<keyword evidence="9" id="KW-1185">Reference proteome</keyword>
<organism evidence="8 9">
    <name type="scientific">Polysphondylium violaceum</name>
    <dbReference type="NCBI Taxonomy" id="133409"/>
    <lineage>
        <taxon>Eukaryota</taxon>
        <taxon>Amoebozoa</taxon>
        <taxon>Evosea</taxon>
        <taxon>Eumycetozoa</taxon>
        <taxon>Dictyostelia</taxon>
        <taxon>Dictyosteliales</taxon>
        <taxon>Dictyosteliaceae</taxon>
        <taxon>Polysphondylium</taxon>
    </lineage>
</organism>
<evidence type="ECO:0000256" key="6">
    <source>
        <dbReference type="ARBA" id="ARBA00029833"/>
    </source>
</evidence>
<dbReference type="GO" id="GO:0000422">
    <property type="term" value="P:autophagy of mitochondrion"/>
    <property type="evidence" value="ECO:0007669"/>
    <property type="project" value="TreeGrafter"/>
</dbReference>
<dbReference type="PANTHER" id="PTHR14957:SF1">
    <property type="entry name" value="UBIQUITIN-LIKE-CONJUGATING ENZYME ATG10"/>
    <property type="match status" value="1"/>
</dbReference>
<accession>A0A8J4PQS0</accession>
<dbReference type="PANTHER" id="PTHR14957">
    <property type="entry name" value="UBIQUITIN-LIKE-CONJUGATING ENZYME ATG10"/>
    <property type="match status" value="1"/>
</dbReference>
<dbReference type="GO" id="GO:0061651">
    <property type="term" value="F:Atg12 conjugating enzyme activity"/>
    <property type="evidence" value="ECO:0007669"/>
    <property type="project" value="TreeGrafter"/>
</dbReference>
<dbReference type="AlphaFoldDB" id="A0A8J4PQS0"/>
<evidence type="ECO:0000256" key="3">
    <source>
        <dbReference type="ARBA" id="ARBA00022679"/>
    </source>
</evidence>
<dbReference type="EMBL" id="AJWJ01000484">
    <property type="protein sequence ID" value="KAF2070489.1"/>
    <property type="molecule type" value="Genomic_DNA"/>
</dbReference>
<dbReference type="GO" id="GO:0000045">
    <property type="term" value="P:autophagosome assembly"/>
    <property type="evidence" value="ECO:0007669"/>
    <property type="project" value="TreeGrafter"/>
</dbReference>
<keyword evidence="7" id="KW-0812">Transmembrane</keyword>
<dbReference type="GO" id="GO:0005829">
    <property type="term" value="C:cytosol"/>
    <property type="evidence" value="ECO:0007669"/>
    <property type="project" value="TreeGrafter"/>
</dbReference>
<comment type="caution">
    <text evidence="8">The sequence shown here is derived from an EMBL/GenBank/DDBJ whole genome shotgun (WGS) entry which is preliminary data.</text>
</comment>
<proteinExistence type="inferred from homology"/>